<evidence type="ECO:0000259" key="3">
    <source>
        <dbReference type="Pfam" id="PF05065"/>
    </source>
</evidence>
<comment type="subcellular location">
    <subcellularLocation>
        <location evidence="1">Virion</location>
    </subcellularLocation>
</comment>
<dbReference type="InterPro" id="IPR024455">
    <property type="entry name" value="Phage_capsid"/>
</dbReference>
<protein>
    <submittedName>
        <fullName evidence="4">Bacteriophage 16-3, major capsid protein</fullName>
    </submittedName>
</protein>
<dbReference type="OrthoDB" id="9786516at2"/>
<dbReference type="Pfam" id="PF05065">
    <property type="entry name" value="Phage_capsid"/>
    <property type="match status" value="1"/>
</dbReference>
<evidence type="ECO:0000313" key="4">
    <source>
        <dbReference type="EMBL" id="CFX73232.1"/>
    </source>
</evidence>
<feature type="region of interest" description="Disordered" evidence="2">
    <location>
        <begin position="65"/>
        <end position="91"/>
    </location>
</feature>
<evidence type="ECO:0000313" key="5">
    <source>
        <dbReference type="Proteomes" id="UP000045545"/>
    </source>
</evidence>
<reference evidence="4 5" key="1">
    <citation type="submission" date="2015-03" db="EMBL/GenBank/DDBJ databases">
        <authorList>
            <person name="Murphy D."/>
        </authorList>
    </citation>
    <scope>NUCLEOTIDE SEQUENCE [LARGE SCALE GENOMIC DNA]</scope>
    <source>
        <strain evidence="4 5">OL-4</strain>
    </source>
</reference>
<dbReference type="RefSeq" id="WP_046497732.1">
    <property type="nucleotide sequence ID" value="NZ_CGIH01000028.1"/>
</dbReference>
<sequence>MSKILELREKRAKAWDAAKAFLDSKRGADGLLSAEDVATYEKMEADVVNLGKEIDRLERQQALDAELNKPVNTPITGKPGQPNPENKTGRASDEYKRAFWNAMRSKTAGYEVLNALQVGTDSEGGYLVPDEFERTLVEALQEENIFRTMAKIIQTASGDRKIPVVASKGTASWVDEEGAIPESDDAFGQVSIGAYKLATMIKVSEELLNDSIFNLESYIAREFARRIGAKEEESFFIGNGTGKPTGIFNATGGAELGVTAASATAITVDEIMDLFYSLKSPYRKNAVFVMNDSTVKAIRKLKDGNGQYLWQPSISAGQPDTILNRPVKTSAYVPAIAAGAKTIAFGDFGYYWIADRQGRSFQRLNELYAATGQVGFKATQRVDGKLILSEAIKVLKMKA</sequence>
<dbReference type="Gene3D" id="3.30.2320.10">
    <property type="entry name" value="hypothetical protein PF0899 domain"/>
    <property type="match status" value="1"/>
</dbReference>
<proteinExistence type="predicted"/>
<dbReference type="AlphaFoldDB" id="A0A0E4C8X5"/>
<dbReference type="NCBIfam" id="TIGR01554">
    <property type="entry name" value="major_cap_HK97"/>
    <property type="match status" value="1"/>
</dbReference>
<evidence type="ECO:0000256" key="1">
    <source>
        <dbReference type="ARBA" id="ARBA00004328"/>
    </source>
</evidence>
<dbReference type="STRING" id="690567.1733"/>
<dbReference type="EMBL" id="CGIH01000028">
    <property type="protein sequence ID" value="CFX73232.1"/>
    <property type="molecule type" value="Genomic_DNA"/>
</dbReference>
<keyword evidence="5" id="KW-1185">Reference proteome</keyword>
<evidence type="ECO:0000256" key="2">
    <source>
        <dbReference type="SAM" id="MobiDB-lite"/>
    </source>
</evidence>
<feature type="domain" description="Phage capsid-like C-terminal" evidence="3">
    <location>
        <begin position="124"/>
        <end position="397"/>
    </location>
</feature>
<gene>
    <name evidence="4" type="ORF">1733</name>
</gene>
<dbReference type="Gene3D" id="3.30.2400.10">
    <property type="entry name" value="Major capsid protein gp5"/>
    <property type="match status" value="1"/>
</dbReference>
<dbReference type="SUPFAM" id="SSF56563">
    <property type="entry name" value="Major capsid protein gp5"/>
    <property type="match status" value="1"/>
</dbReference>
<accession>A0A0E4C8X5</accession>
<name>A0A0E4C8X5_9FIRM</name>
<dbReference type="InterPro" id="IPR054612">
    <property type="entry name" value="Phage_capsid-like_C"/>
</dbReference>
<organism evidence="4 5">
    <name type="scientific">Syntrophomonas zehnderi OL-4</name>
    <dbReference type="NCBI Taxonomy" id="690567"/>
    <lineage>
        <taxon>Bacteria</taxon>
        <taxon>Bacillati</taxon>
        <taxon>Bacillota</taxon>
        <taxon>Clostridia</taxon>
        <taxon>Eubacteriales</taxon>
        <taxon>Syntrophomonadaceae</taxon>
        <taxon>Syntrophomonas</taxon>
    </lineage>
</organism>
<dbReference type="Proteomes" id="UP000045545">
    <property type="component" value="Unassembled WGS sequence"/>
</dbReference>